<keyword evidence="5" id="KW-1185">Reference proteome</keyword>
<name>A0ABU6XV76_9FABA</name>
<dbReference type="InterPro" id="IPR029058">
    <property type="entry name" value="AB_hydrolase_fold"/>
</dbReference>
<evidence type="ECO:0000256" key="1">
    <source>
        <dbReference type="ARBA" id="ARBA00010515"/>
    </source>
</evidence>
<dbReference type="Proteomes" id="UP001341840">
    <property type="component" value="Unassembled WGS sequence"/>
</dbReference>
<protein>
    <recommendedName>
        <fullName evidence="3">Alpha/beta hydrolase fold-3 domain-containing protein</fullName>
    </recommendedName>
</protein>
<comment type="caution">
    <text evidence="4">The sequence shown here is derived from an EMBL/GenBank/DDBJ whole genome shotgun (WGS) entry which is preliminary data.</text>
</comment>
<comment type="similarity">
    <text evidence="1">Belongs to the 'GDXG' lipolytic enzyme family.</text>
</comment>
<dbReference type="PANTHER" id="PTHR23024:SF467">
    <property type="entry name" value="CARBOXYLESTERASE 12-RELATED"/>
    <property type="match status" value="1"/>
</dbReference>
<dbReference type="InterPro" id="IPR050466">
    <property type="entry name" value="Carboxylest/Gibb_receptor"/>
</dbReference>
<organism evidence="4 5">
    <name type="scientific">Stylosanthes scabra</name>
    <dbReference type="NCBI Taxonomy" id="79078"/>
    <lineage>
        <taxon>Eukaryota</taxon>
        <taxon>Viridiplantae</taxon>
        <taxon>Streptophyta</taxon>
        <taxon>Embryophyta</taxon>
        <taxon>Tracheophyta</taxon>
        <taxon>Spermatophyta</taxon>
        <taxon>Magnoliopsida</taxon>
        <taxon>eudicotyledons</taxon>
        <taxon>Gunneridae</taxon>
        <taxon>Pentapetalae</taxon>
        <taxon>rosids</taxon>
        <taxon>fabids</taxon>
        <taxon>Fabales</taxon>
        <taxon>Fabaceae</taxon>
        <taxon>Papilionoideae</taxon>
        <taxon>50 kb inversion clade</taxon>
        <taxon>dalbergioids sensu lato</taxon>
        <taxon>Dalbergieae</taxon>
        <taxon>Pterocarpus clade</taxon>
        <taxon>Stylosanthes</taxon>
    </lineage>
</organism>
<proteinExistence type="inferred from homology"/>
<accession>A0ABU6XV76</accession>
<gene>
    <name evidence="4" type="ORF">PIB30_101152</name>
</gene>
<dbReference type="PROSITE" id="PS01174">
    <property type="entry name" value="LIPASE_GDXG_SER"/>
    <property type="match status" value="1"/>
</dbReference>
<feature type="domain" description="Alpha/beta hydrolase fold-3" evidence="3">
    <location>
        <begin position="91"/>
        <end position="310"/>
    </location>
</feature>
<dbReference type="EMBL" id="JASCZI010214365">
    <property type="protein sequence ID" value="MED6202015.1"/>
    <property type="molecule type" value="Genomic_DNA"/>
</dbReference>
<reference evidence="4 5" key="1">
    <citation type="journal article" date="2023" name="Plants (Basel)">
        <title>Bridging the Gap: Combining Genomics and Transcriptomics Approaches to Understand Stylosanthes scabra, an Orphan Legume from the Brazilian Caatinga.</title>
        <authorList>
            <person name="Ferreira-Neto J.R.C."/>
            <person name="da Silva M.D."/>
            <person name="Binneck E."/>
            <person name="de Melo N.F."/>
            <person name="da Silva R.H."/>
            <person name="de Melo A.L.T.M."/>
            <person name="Pandolfi V."/>
            <person name="Bustamante F.O."/>
            <person name="Brasileiro-Vidal A.C."/>
            <person name="Benko-Iseppon A.M."/>
        </authorList>
    </citation>
    <scope>NUCLEOTIDE SEQUENCE [LARGE SCALE GENOMIC DNA]</scope>
    <source>
        <tissue evidence="4">Leaves</tissue>
    </source>
</reference>
<evidence type="ECO:0000313" key="5">
    <source>
        <dbReference type="Proteomes" id="UP001341840"/>
    </source>
</evidence>
<dbReference type="Pfam" id="PF07859">
    <property type="entry name" value="Abhydrolase_3"/>
    <property type="match status" value="1"/>
</dbReference>
<feature type="active site" evidence="2">
    <location>
        <position position="179"/>
    </location>
</feature>
<evidence type="ECO:0000256" key="2">
    <source>
        <dbReference type="PROSITE-ProRule" id="PRU10038"/>
    </source>
</evidence>
<dbReference type="Gene3D" id="3.40.50.1820">
    <property type="entry name" value="alpha/beta hydrolase"/>
    <property type="match status" value="1"/>
</dbReference>
<sequence>MSSPPPASLTPAMDSSSTEEQLLLDISPFLKTYKDGRIHRLMGCDVVPPSLDPRTNVESKDIVISETDDISARIFIPNYSKTQQNHKLPVFVYFHGGGFCIETPFSPHYHNFLNAVASEAGVVGVSVHYRRAPEHPLPVAHEDSWASLKWVASHSDGNGPEEWLNRYADLGRVFLAGDSAGANIAHHMGIRVGTQGIPGLKVEGIALVHSFFWGEQRIGSEASKGNGSLALVEKMWKFVCPTTTGLDDPLINPEKDRNLGKMGCQRVVVFVAENDLLADRGWYYKECLEKSGWGGVVEVVEAKGEGHVFHLFNPKCDNALSLLTRFISFINHT</sequence>
<dbReference type="PANTHER" id="PTHR23024">
    <property type="entry name" value="ARYLACETAMIDE DEACETYLASE"/>
    <property type="match status" value="1"/>
</dbReference>
<evidence type="ECO:0000259" key="3">
    <source>
        <dbReference type="Pfam" id="PF07859"/>
    </source>
</evidence>
<dbReference type="InterPro" id="IPR013094">
    <property type="entry name" value="AB_hydrolase_3"/>
</dbReference>
<dbReference type="SUPFAM" id="SSF53474">
    <property type="entry name" value="alpha/beta-Hydrolases"/>
    <property type="match status" value="1"/>
</dbReference>
<dbReference type="InterPro" id="IPR033140">
    <property type="entry name" value="Lipase_GDXG_put_SER_AS"/>
</dbReference>
<evidence type="ECO:0000313" key="4">
    <source>
        <dbReference type="EMBL" id="MED6202015.1"/>
    </source>
</evidence>